<accession>A0A0D2B1V4</accession>
<dbReference type="VEuPathDB" id="FungiDB:PV08_09858"/>
<name>A0A0D2B1V4_9EURO</name>
<dbReference type="EMBL" id="KN847498">
    <property type="protein sequence ID" value="KIW12580.1"/>
    <property type="molecule type" value="Genomic_DNA"/>
</dbReference>
<dbReference type="STRING" id="91928.A0A0D2B1V4"/>
<evidence type="ECO:0000313" key="4">
    <source>
        <dbReference type="Proteomes" id="UP000053328"/>
    </source>
</evidence>
<keyword evidence="2" id="KW-1133">Transmembrane helix</keyword>
<evidence type="ECO:0000256" key="1">
    <source>
        <dbReference type="SAM" id="MobiDB-lite"/>
    </source>
</evidence>
<feature type="compositionally biased region" description="Low complexity" evidence="1">
    <location>
        <begin position="51"/>
        <end position="64"/>
    </location>
</feature>
<sequence length="271" mass="29515">MTESDLKQQDTFEQTSSMENTTMTSAEGGNADTDAAAELDKQSQSQAQPTSAECSRPEAPSESEPVPPTSRGMVIFGPSFPDLPAPPRPASLFSLPADVVCSIAGHLEYPDVVSLQQSDDGLAEALATHSNSSDRSSWIESRVHLGLPVPTGQPDFKTDAAFLSNRKLRGFVAARADHGECLSQDDRSVARSLARMRHGNRKGTNLCFITGGPCVAVLERRHRLHVLNRRRQRGAGPTVVDKVWWGVRLCVAVPLCLVLLWVAYQIHMLLF</sequence>
<protein>
    <recommendedName>
        <fullName evidence="5">F-box domain-containing protein</fullName>
    </recommendedName>
</protein>
<dbReference type="GeneID" id="27336941"/>
<keyword evidence="2" id="KW-0812">Transmembrane</keyword>
<proteinExistence type="predicted"/>
<reference evidence="3 4" key="1">
    <citation type="submission" date="2015-01" db="EMBL/GenBank/DDBJ databases">
        <title>The Genome Sequence of Exophiala spinifera CBS89968.</title>
        <authorList>
            <consortium name="The Broad Institute Genomics Platform"/>
            <person name="Cuomo C."/>
            <person name="de Hoog S."/>
            <person name="Gorbushina A."/>
            <person name="Stielow B."/>
            <person name="Teixiera M."/>
            <person name="Abouelleil A."/>
            <person name="Chapman S.B."/>
            <person name="Priest M."/>
            <person name="Young S.K."/>
            <person name="Wortman J."/>
            <person name="Nusbaum C."/>
            <person name="Birren B."/>
        </authorList>
    </citation>
    <scope>NUCLEOTIDE SEQUENCE [LARGE SCALE GENOMIC DNA]</scope>
    <source>
        <strain evidence="3 4">CBS 89968</strain>
    </source>
</reference>
<evidence type="ECO:0000313" key="3">
    <source>
        <dbReference type="EMBL" id="KIW12580.1"/>
    </source>
</evidence>
<evidence type="ECO:0008006" key="5">
    <source>
        <dbReference type="Google" id="ProtNLM"/>
    </source>
</evidence>
<keyword evidence="2" id="KW-0472">Membrane</keyword>
<dbReference type="OrthoDB" id="5281164at2759"/>
<gene>
    <name evidence="3" type="ORF">PV08_09858</name>
</gene>
<dbReference type="HOGENOM" id="CLU_1026856_0_0_1"/>
<feature type="region of interest" description="Disordered" evidence="1">
    <location>
        <begin position="1"/>
        <end position="75"/>
    </location>
</feature>
<evidence type="ECO:0000256" key="2">
    <source>
        <dbReference type="SAM" id="Phobius"/>
    </source>
</evidence>
<feature type="transmembrane region" description="Helical" evidence="2">
    <location>
        <begin position="243"/>
        <end position="264"/>
    </location>
</feature>
<feature type="compositionally biased region" description="Basic and acidic residues" evidence="1">
    <location>
        <begin position="1"/>
        <end position="10"/>
    </location>
</feature>
<organism evidence="3 4">
    <name type="scientific">Exophiala spinifera</name>
    <dbReference type="NCBI Taxonomy" id="91928"/>
    <lineage>
        <taxon>Eukaryota</taxon>
        <taxon>Fungi</taxon>
        <taxon>Dikarya</taxon>
        <taxon>Ascomycota</taxon>
        <taxon>Pezizomycotina</taxon>
        <taxon>Eurotiomycetes</taxon>
        <taxon>Chaetothyriomycetidae</taxon>
        <taxon>Chaetothyriales</taxon>
        <taxon>Herpotrichiellaceae</taxon>
        <taxon>Exophiala</taxon>
    </lineage>
</organism>
<keyword evidence="4" id="KW-1185">Reference proteome</keyword>
<dbReference type="AlphaFoldDB" id="A0A0D2B1V4"/>
<dbReference type="RefSeq" id="XP_016232796.1">
    <property type="nucleotide sequence ID" value="XM_016384173.1"/>
</dbReference>
<feature type="compositionally biased region" description="Polar residues" evidence="1">
    <location>
        <begin position="11"/>
        <end position="27"/>
    </location>
</feature>
<dbReference type="Proteomes" id="UP000053328">
    <property type="component" value="Unassembled WGS sequence"/>
</dbReference>